<dbReference type="InterPro" id="IPR041490">
    <property type="entry name" value="KstR2_TetR_C"/>
</dbReference>
<evidence type="ECO:0000313" key="8">
    <source>
        <dbReference type="Proteomes" id="UP000245998"/>
    </source>
</evidence>
<evidence type="ECO:0000256" key="1">
    <source>
        <dbReference type="ARBA" id="ARBA00022491"/>
    </source>
</evidence>
<evidence type="ECO:0000256" key="2">
    <source>
        <dbReference type="ARBA" id="ARBA00023015"/>
    </source>
</evidence>
<keyword evidence="3 5" id="KW-0238">DNA-binding</keyword>
<keyword evidence="2" id="KW-0805">Transcription regulation</keyword>
<dbReference type="EMBL" id="QCZG01000021">
    <property type="protein sequence ID" value="PWA10657.1"/>
    <property type="molecule type" value="Genomic_DNA"/>
</dbReference>
<keyword evidence="8" id="KW-1185">Reference proteome</keyword>
<dbReference type="Gene3D" id="1.10.10.60">
    <property type="entry name" value="Homeodomain-like"/>
    <property type="match status" value="1"/>
</dbReference>
<accession>A0A2U1JZJ8</accession>
<dbReference type="RefSeq" id="WP_116554921.1">
    <property type="nucleotide sequence ID" value="NZ_QCZG01000021.1"/>
</dbReference>
<dbReference type="OrthoDB" id="2732116at2"/>
<evidence type="ECO:0000256" key="3">
    <source>
        <dbReference type="ARBA" id="ARBA00023125"/>
    </source>
</evidence>
<protein>
    <submittedName>
        <fullName evidence="7">TetR family transcriptional regulator</fullName>
    </submittedName>
</protein>
<dbReference type="InterPro" id="IPR009057">
    <property type="entry name" value="Homeodomain-like_sf"/>
</dbReference>
<feature type="domain" description="HTH tetR-type" evidence="6">
    <location>
        <begin position="18"/>
        <end position="78"/>
    </location>
</feature>
<dbReference type="InterPro" id="IPR036271">
    <property type="entry name" value="Tet_transcr_reg_TetR-rel_C_sf"/>
</dbReference>
<dbReference type="Pfam" id="PF00440">
    <property type="entry name" value="TetR_N"/>
    <property type="match status" value="1"/>
</dbReference>
<dbReference type="PROSITE" id="PS50977">
    <property type="entry name" value="HTH_TETR_2"/>
    <property type="match status" value="1"/>
</dbReference>
<dbReference type="AlphaFoldDB" id="A0A2U1JZJ8"/>
<evidence type="ECO:0000256" key="4">
    <source>
        <dbReference type="ARBA" id="ARBA00023163"/>
    </source>
</evidence>
<name>A0A2U1JZJ8_9BACI</name>
<dbReference type="Gene3D" id="1.10.357.10">
    <property type="entry name" value="Tetracycline Repressor, domain 2"/>
    <property type="match status" value="1"/>
</dbReference>
<dbReference type="InterPro" id="IPR050109">
    <property type="entry name" value="HTH-type_TetR-like_transc_reg"/>
</dbReference>
<dbReference type="PRINTS" id="PR00455">
    <property type="entry name" value="HTHTETR"/>
</dbReference>
<dbReference type="Proteomes" id="UP000245998">
    <property type="component" value="Unassembled WGS sequence"/>
</dbReference>
<dbReference type="Pfam" id="PF17932">
    <property type="entry name" value="TetR_C_24"/>
    <property type="match status" value="1"/>
</dbReference>
<evidence type="ECO:0000313" key="7">
    <source>
        <dbReference type="EMBL" id="PWA10657.1"/>
    </source>
</evidence>
<keyword evidence="1" id="KW-0678">Repressor</keyword>
<sequence>MQREYRPLGRPRHDKQAKPTKAMILDVATQLFLEQGYQVVSMDDVAKKCGVTKATVYYYYATKADLFTDAMIQMMIRIRKRIDEILSAGKPLKERLLEIAKAHLEATINIDLNAFMKEPQNFLSDEQLQQIKETEEKMYEVLEQALKDAMEKGEISQGSSRLGAHAFVAMLTIGNYKDAGGQPIFPSLDEMAEQIVNFYWNGLGN</sequence>
<keyword evidence="4" id="KW-0804">Transcription</keyword>
<dbReference type="GO" id="GO:0003700">
    <property type="term" value="F:DNA-binding transcription factor activity"/>
    <property type="evidence" value="ECO:0007669"/>
    <property type="project" value="TreeGrafter"/>
</dbReference>
<evidence type="ECO:0000256" key="5">
    <source>
        <dbReference type="PROSITE-ProRule" id="PRU00335"/>
    </source>
</evidence>
<dbReference type="PANTHER" id="PTHR30055">
    <property type="entry name" value="HTH-TYPE TRANSCRIPTIONAL REGULATOR RUTR"/>
    <property type="match status" value="1"/>
</dbReference>
<dbReference type="PANTHER" id="PTHR30055:SF175">
    <property type="entry name" value="HTH-TYPE TRANSCRIPTIONAL REPRESSOR KSTR2"/>
    <property type="match status" value="1"/>
</dbReference>
<dbReference type="FunFam" id="1.10.10.60:FF:000141">
    <property type="entry name" value="TetR family transcriptional regulator"/>
    <property type="match status" value="1"/>
</dbReference>
<organism evidence="7 8">
    <name type="scientific">Pueribacillus theae</name>
    <dbReference type="NCBI Taxonomy" id="2171751"/>
    <lineage>
        <taxon>Bacteria</taxon>
        <taxon>Bacillati</taxon>
        <taxon>Bacillota</taxon>
        <taxon>Bacilli</taxon>
        <taxon>Bacillales</taxon>
        <taxon>Bacillaceae</taxon>
        <taxon>Pueribacillus</taxon>
    </lineage>
</organism>
<dbReference type="GO" id="GO:0000976">
    <property type="term" value="F:transcription cis-regulatory region binding"/>
    <property type="evidence" value="ECO:0007669"/>
    <property type="project" value="TreeGrafter"/>
</dbReference>
<dbReference type="InterPro" id="IPR001647">
    <property type="entry name" value="HTH_TetR"/>
</dbReference>
<dbReference type="GO" id="GO:0045892">
    <property type="term" value="P:negative regulation of DNA-templated transcription"/>
    <property type="evidence" value="ECO:0007669"/>
    <property type="project" value="UniProtKB-ARBA"/>
</dbReference>
<evidence type="ECO:0000259" key="6">
    <source>
        <dbReference type="PROSITE" id="PS50977"/>
    </source>
</evidence>
<dbReference type="SUPFAM" id="SSF48498">
    <property type="entry name" value="Tetracyclin repressor-like, C-terminal domain"/>
    <property type="match status" value="1"/>
</dbReference>
<dbReference type="SUPFAM" id="SSF46689">
    <property type="entry name" value="Homeodomain-like"/>
    <property type="match status" value="1"/>
</dbReference>
<reference evidence="7 8" key="1">
    <citation type="submission" date="2018-04" db="EMBL/GenBank/DDBJ databases">
        <title>Camelliibacillus theae gen. nov., sp. nov., isolated from Pu'er tea.</title>
        <authorList>
            <person name="Niu L."/>
        </authorList>
    </citation>
    <scope>NUCLEOTIDE SEQUENCE [LARGE SCALE GENOMIC DNA]</scope>
    <source>
        <strain evidence="7 8">T8</strain>
    </source>
</reference>
<comment type="caution">
    <text evidence="7">The sequence shown here is derived from an EMBL/GenBank/DDBJ whole genome shotgun (WGS) entry which is preliminary data.</text>
</comment>
<proteinExistence type="predicted"/>
<gene>
    <name evidence="7" type="ORF">DCC39_10835</name>
</gene>
<feature type="DNA-binding region" description="H-T-H motif" evidence="5">
    <location>
        <begin position="41"/>
        <end position="60"/>
    </location>
</feature>